<accession>A0A126WZ16</accession>
<organism evidence="8">
    <name type="scientific">Schistochila sp. BC-2016</name>
    <dbReference type="NCBI Taxonomy" id="1799626"/>
    <lineage>
        <taxon>Eukaryota</taxon>
        <taxon>Viridiplantae</taxon>
        <taxon>Streptophyta</taxon>
        <taxon>Embryophyta</taxon>
        <taxon>Marchantiophyta</taxon>
        <taxon>Jungermanniopsida</taxon>
        <taxon>Jungermanniidae</taxon>
        <taxon>Jungermanniales</taxon>
        <taxon>Perssoniellineae</taxon>
        <taxon>Schistochilaceae</taxon>
        <taxon>Schistochila</taxon>
    </lineage>
</organism>
<protein>
    <submittedName>
        <fullName evidence="8">Putative LOV domain-containing protein</fullName>
    </submittedName>
</protein>
<sequence length="286" mass="31750">MGLAMMVDKQEDVCGRGGGEENALVESLRMTYADSIGEELRQYEINFVISDPRLPENPIVYASEGFCKMSGYSREEVMGRNCRFLQGPDTDRRTVLEVRDAIREERSAQVRILNYTKEGKPFWNLFHLAPVFSKADGSVIHFVGVQTPISCQLATSLQENESIVSRQEVSRLNGFSNGFANSSMNSHRVVLPSSGMDMDVYRKRAKRAVTTCARSRGMGVSDALKPQELECLKAATATRIIVSQLVESSKGKGEVLQRRDFQCTAAGVVSSSLMLSLTRIQQSFVL</sequence>
<keyword evidence="4" id="KW-0288">FMN</keyword>
<dbReference type="PROSITE" id="PS50112">
    <property type="entry name" value="PAS"/>
    <property type="match status" value="1"/>
</dbReference>
<dbReference type="EMBL" id="KU699882">
    <property type="protein sequence ID" value="AML77763.1"/>
    <property type="molecule type" value="mRNA"/>
</dbReference>
<dbReference type="GO" id="GO:0009881">
    <property type="term" value="F:photoreceptor activity"/>
    <property type="evidence" value="ECO:0007669"/>
    <property type="project" value="UniProtKB-KW"/>
</dbReference>
<dbReference type="InterPro" id="IPR001610">
    <property type="entry name" value="PAC"/>
</dbReference>
<keyword evidence="1" id="KW-0600">Photoreceptor protein</keyword>
<keyword evidence="5" id="KW-0157">Chromophore</keyword>
<dbReference type="PANTHER" id="PTHR47429:SF2">
    <property type="entry name" value="PROTEIN TWIN LOV 1"/>
    <property type="match status" value="1"/>
</dbReference>
<dbReference type="AlphaFoldDB" id="A0A126WZ16"/>
<dbReference type="NCBIfam" id="TIGR00229">
    <property type="entry name" value="sensory_box"/>
    <property type="match status" value="1"/>
</dbReference>
<evidence type="ECO:0000256" key="4">
    <source>
        <dbReference type="ARBA" id="ARBA00022643"/>
    </source>
</evidence>
<evidence type="ECO:0000256" key="6">
    <source>
        <dbReference type="ARBA" id="ARBA00023170"/>
    </source>
</evidence>
<dbReference type="Gene3D" id="3.30.450.20">
    <property type="entry name" value="PAS domain"/>
    <property type="match status" value="1"/>
</dbReference>
<dbReference type="SMART" id="SM00086">
    <property type="entry name" value="PAC"/>
    <property type="match status" value="1"/>
</dbReference>
<evidence type="ECO:0000256" key="1">
    <source>
        <dbReference type="ARBA" id="ARBA00022543"/>
    </source>
</evidence>
<name>A0A126WZ16_9MARC</name>
<reference evidence="8" key="1">
    <citation type="journal article" date="2016" name="Proc. Natl. Acad. Sci. U.S.A.">
        <title>Functional and topological diversity of LOV domain photoreceptors.</title>
        <authorList>
            <person name="Glantz S.T."/>
            <person name="Carpenter E.J."/>
            <person name="Melkonian M."/>
            <person name="Gardner K.H."/>
            <person name="Boyden E.S."/>
            <person name="Wong G.K."/>
            <person name="Chow B.Y."/>
        </authorList>
    </citation>
    <scope>NUCLEOTIDE SEQUENCE</scope>
    <source>
        <strain evidence="8">LGOW_2020865</strain>
    </source>
</reference>
<dbReference type="InterPro" id="IPR035965">
    <property type="entry name" value="PAS-like_dom_sf"/>
</dbReference>
<evidence type="ECO:0000313" key="8">
    <source>
        <dbReference type="EMBL" id="AML77763.1"/>
    </source>
</evidence>
<evidence type="ECO:0000256" key="3">
    <source>
        <dbReference type="ARBA" id="ARBA00022630"/>
    </source>
</evidence>
<keyword evidence="6" id="KW-0675">Receptor</keyword>
<dbReference type="PANTHER" id="PTHR47429">
    <property type="entry name" value="PROTEIN TWIN LOV 1"/>
    <property type="match status" value="1"/>
</dbReference>
<keyword evidence="2" id="KW-0716">Sensory transduction</keyword>
<dbReference type="GO" id="GO:0005634">
    <property type="term" value="C:nucleus"/>
    <property type="evidence" value="ECO:0007669"/>
    <property type="project" value="TreeGrafter"/>
</dbReference>
<evidence type="ECO:0000256" key="2">
    <source>
        <dbReference type="ARBA" id="ARBA00022606"/>
    </source>
</evidence>
<dbReference type="SUPFAM" id="SSF55785">
    <property type="entry name" value="PYP-like sensor domain (PAS domain)"/>
    <property type="match status" value="1"/>
</dbReference>
<feature type="domain" description="PAS" evidence="7">
    <location>
        <begin position="59"/>
        <end position="105"/>
    </location>
</feature>
<evidence type="ECO:0000256" key="5">
    <source>
        <dbReference type="ARBA" id="ARBA00022991"/>
    </source>
</evidence>
<dbReference type="InterPro" id="IPR000014">
    <property type="entry name" value="PAS"/>
</dbReference>
<proteinExistence type="evidence at transcript level"/>
<dbReference type="GO" id="GO:0009637">
    <property type="term" value="P:response to blue light"/>
    <property type="evidence" value="ECO:0007669"/>
    <property type="project" value="UniProtKB-ARBA"/>
</dbReference>
<dbReference type="Pfam" id="PF13426">
    <property type="entry name" value="PAS_9"/>
    <property type="match status" value="1"/>
</dbReference>
<evidence type="ECO:0000259" key="7">
    <source>
        <dbReference type="PROSITE" id="PS50112"/>
    </source>
</evidence>
<keyword evidence="3" id="KW-0285">Flavoprotein</keyword>
<dbReference type="CDD" id="cd00130">
    <property type="entry name" value="PAS"/>
    <property type="match status" value="1"/>
</dbReference>